<gene>
    <name evidence="1" type="ORF">V6N11_034059</name>
</gene>
<protein>
    <submittedName>
        <fullName evidence="1">Uncharacterized protein</fullName>
    </submittedName>
</protein>
<keyword evidence="2" id="KW-1185">Reference proteome</keyword>
<name>A0ABR2S1C0_9ROSI</name>
<dbReference type="EMBL" id="JBBPBN010000018">
    <property type="protein sequence ID" value="KAK9019017.1"/>
    <property type="molecule type" value="Genomic_DNA"/>
</dbReference>
<evidence type="ECO:0000313" key="1">
    <source>
        <dbReference type="EMBL" id="KAK9019017.1"/>
    </source>
</evidence>
<accession>A0ABR2S1C0</accession>
<organism evidence="1 2">
    <name type="scientific">Hibiscus sabdariffa</name>
    <name type="common">roselle</name>
    <dbReference type="NCBI Taxonomy" id="183260"/>
    <lineage>
        <taxon>Eukaryota</taxon>
        <taxon>Viridiplantae</taxon>
        <taxon>Streptophyta</taxon>
        <taxon>Embryophyta</taxon>
        <taxon>Tracheophyta</taxon>
        <taxon>Spermatophyta</taxon>
        <taxon>Magnoliopsida</taxon>
        <taxon>eudicotyledons</taxon>
        <taxon>Gunneridae</taxon>
        <taxon>Pentapetalae</taxon>
        <taxon>rosids</taxon>
        <taxon>malvids</taxon>
        <taxon>Malvales</taxon>
        <taxon>Malvaceae</taxon>
        <taxon>Malvoideae</taxon>
        <taxon>Hibiscus</taxon>
    </lineage>
</organism>
<reference evidence="1 2" key="1">
    <citation type="journal article" date="2024" name="G3 (Bethesda)">
        <title>Genome assembly of Hibiscus sabdariffa L. provides insights into metabolisms of medicinal natural products.</title>
        <authorList>
            <person name="Kim T."/>
        </authorList>
    </citation>
    <scope>NUCLEOTIDE SEQUENCE [LARGE SCALE GENOMIC DNA]</scope>
    <source>
        <strain evidence="1">TK-2024</strain>
        <tissue evidence="1">Old leaves</tissue>
    </source>
</reference>
<comment type="caution">
    <text evidence="1">The sequence shown here is derived from an EMBL/GenBank/DDBJ whole genome shotgun (WGS) entry which is preliminary data.</text>
</comment>
<dbReference type="Proteomes" id="UP001396334">
    <property type="component" value="Unassembled WGS sequence"/>
</dbReference>
<evidence type="ECO:0000313" key="2">
    <source>
        <dbReference type="Proteomes" id="UP001396334"/>
    </source>
</evidence>
<sequence>MIGFWAYSNRKGPYFDVLNVENVGDENVFDLTFERLREVVINVGPSISTRGKSLAWSGVGTSKGNGSTKITSLDKSLEPLDRIPPSTTLGQQNMVRGKIGEPHMVTKDGNWGEVQSPSMSGPIRSVGSKGLFRFASKGFYRHGQYMQRKRVKQGSDKKTLAEWMSITLDTGGIDGYESRQSDLKHDGVVTGTHDEQWNAENVGTMVANVPTQV</sequence>
<proteinExistence type="predicted"/>